<organism evidence="6 7">
    <name type="scientific">Nocardia terpenica</name>
    <dbReference type="NCBI Taxonomy" id="455432"/>
    <lineage>
        <taxon>Bacteria</taxon>
        <taxon>Bacillati</taxon>
        <taxon>Actinomycetota</taxon>
        <taxon>Actinomycetes</taxon>
        <taxon>Mycobacteriales</taxon>
        <taxon>Nocardiaceae</taxon>
        <taxon>Nocardia</taxon>
    </lineage>
</organism>
<dbReference type="SUPFAM" id="SSF53448">
    <property type="entry name" value="Nucleotide-diphospho-sugar transferases"/>
    <property type="match status" value="1"/>
</dbReference>
<keyword evidence="3" id="KW-0328">Glycosyltransferase</keyword>
<name>A0A164MW55_9NOCA</name>
<keyword evidence="7" id="KW-1185">Reference proteome</keyword>
<comment type="similarity">
    <text evidence="2">Belongs to the glycosyltransferase 2 family.</text>
</comment>
<dbReference type="PANTHER" id="PTHR43179">
    <property type="entry name" value="RHAMNOSYLTRANSFERASE WBBL"/>
    <property type="match status" value="1"/>
</dbReference>
<accession>A0A164MW55</accession>
<evidence type="ECO:0000256" key="2">
    <source>
        <dbReference type="ARBA" id="ARBA00006739"/>
    </source>
</evidence>
<dbReference type="Pfam" id="PF00535">
    <property type="entry name" value="Glycos_transf_2"/>
    <property type="match status" value="1"/>
</dbReference>
<proteinExistence type="inferred from homology"/>
<evidence type="ECO:0000256" key="4">
    <source>
        <dbReference type="ARBA" id="ARBA00022679"/>
    </source>
</evidence>
<dbReference type="EMBL" id="LWGR01000007">
    <property type="protein sequence ID" value="KZM73722.1"/>
    <property type="molecule type" value="Genomic_DNA"/>
</dbReference>
<evidence type="ECO:0000313" key="7">
    <source>
        <dbReference type="Proteomes" id="UP000076512"/>
    </source>
</evidence>
<reference evidence="6 7" key="1">
    <citation type="submission" date="2016-04" db="EMBL/GenBank/DDBJ databases">
        <authorList>
            <person name="Evans L.H."/>
            <person name="Alamgir A."/>
            <person name="Owens N."/>
            <person name="Weber N.D."/>
            <person name="Virtaneva K."/>
            <person name="Barbian K."/>
            <person name="Babar A."/>
            <person name="Rosenke K."/>
        </authorList>
    </citation>
    <scope>NUCLEOTIDE SEQUENCE [LARGE SCALE GENOMIC DNA]</scope>
    <source>
        <strain evidence="6 7">IFM 0406</strain>
    </source>
</reference>
<dbReference type="Proteomes" id="UP000076512">
    <property type="component" value="Unassembled WGS sequence"/>
</dbReference>
<protein>
    <recommendedName>
        <fullName evidence="5">Glycosyltransferase 2-like domain-containing protein</fullName>
    </recommendedName>
</protein>
<dbReference type="Gene3D" id="3.90.550.10">
    <property type="entry name" value="Spore Coat Polysaccharide Biosynthesis Protein SpsA, Chain A"/>
    <property type="match status" value="1"/>
</dbReference>
<dbReference type="InterPro" id="IPR029044">
    <property type="entry name" value="Nucleotide-diphossugar_trans"/>
</dbReference>
<sequence length="355" mass="39104">MTAPLLSVIIPVYARRDELTRLLNSLAAQSPRSGSMEVVVVENREMLNRQWLSRADFPFPVRHEFAAEGNQSLCRNLGAEVCAGDVLLFVDSDIEFAAGALAVLRDRSLDDPERIVLADVLPLPGRVRSLGTYLYDVPSFFREYRRRARLGALDFRAFVSCGFAMSRSAFRAVGGFDPGFTHYGYEDVEFALRAQRSGVGFALCAARAFHHKALGPDSLLRRFTDLGHSAVHLTRCIPDVEDIMPVGVRAVRDGELSFPDDFDIASTVAAARAVERELDLARVGQGRVSARELFVDGRELYRRIALFGRFTGIRAELSPEPFDDRRAVRCNSVPTSIGGSTNAAYAMPSASPDPS</sequence>
<dbReference type="PANTHER" id="PTHR43179:SF12">
    <property type="entry name" value="GALACTOFURANOSYLTRANSFERASE GLFT2"/>
    <property type="match status" value="1"/>
</dbReference>
<dbReference type="STRING" id="455432.AWN90_34680"/>
<gene>
    <name evidence="6" type="ORF">AWN90_34680</name>
</gene>
<evidence type="ECO:0000259" key="5">
    <source>
        <dbReference type="Pfam" id="PF00535"/>
    </source>
</evidence>
<evidence type="ECO:0000256" key="3">
    <source>
        <dbReference type="ARBA" id="ARBA00022676"/>
    </source>
</evidence>
<dbReference type="InterPro" id="IPR001173">
    <property type="entry name" value="Glyco_trans_2-like"/>
</dbReference>
<dbReference type="GO" id="GO:0016757">
    <property type="term" value="F:glycosyltransferase activity"/>
    <property type="evidence" value="ECO:0007669"/>
    <property type="project" value="UniProtKB-KW"/>
</dbReference>
<comment type="pathway">
    <text evidence="1">Cell wall biogenesis; cell wall polysaccharide biosynthesis.</text>
</comment>
<dbReference type="RefSeq" id="WP_067591635.1">
    <property type="nucleotide sequence ID" value="NZ_JABMCZ010000001.1"/>
</dbReference>
<feature type="domain" description="Glycosyltransferase 2-like" evidence="5">
    <location>
        <begin position="7"/>
        <end position="172"/>
    </location>
</feature>
<dbReference type="OrthoDB" id="6653642at2"/>
<keyword evidence="4" id="KW-0808">Transferase</keyword>
<dbReference type="AlphaFoldDB" id="A0A164MW55"/>
<comment type="caution">
    <text evidence="6">The sequence shown here is derived from an EMBL/GenBank/DDBJ whole genome shotgun (WGS) entry which is preliminary data.</text>
</comment>
<evidence type="ECO:0000313" key="6">
    <source>
        <dbReference type="EMBL" id="KZM73722.1"/>
    </source>
</evidence>
<evidence type="ECO:0000256" key="1">
    <source>
        <dbReference type="ARBA" id="ARBA00004776"/>
    </source>
</evidence>